<keyword evidence="3" id="KW-1185">Reference proteome</keyword>
<feature type="domain" description="Methyltransferase type 12" evidence="1">
    <location>
        <begin position="118"/>
        <end position="222"/>
    </location>
</feature>
<comment type="caution">
    <text evidence="2">The sequence shown here is derived from an EMBL/GenBank/DDBJ whole genome shotgun (WGS) entry which is preliminary data.</text>
</comment>
<evidence type="ECO:0000313" key="3">
    <source>
        <dbReference type="Proteomes" id="UP001501231"/>
    </source>
</evidence>
<proteinExistence type="predicted"/>
<dbReference type="EMBL" id="BAAARW010000002">
    <property type="protein sequence ID" value="GAA2400677.1"/>
    <property type="molecule type" value="Genomic_DNA"/>
</dbReference>
<dbReference type="InterPro" id="IPR050508">
    <property type="entry name" value="Methyltransf_Superfamily"/>
</dbReference>
<dbReference type="InterPro" id="IPR029063">
    <property type="entry name" value="SAM-dependent_MTases_sf"/>
</dbReference>
<dbReference type="Gene3D" id="3.40.50.150">
    <property type="entry name" value="Vaccinia Virus protein VP39"/>
    <property type="match status" value="2"/>
</dbReference>
<protein>
    <recommendedName>
        <fullName evidence="1">Methyltransferase type 12 domain-containing protein</fullName>
    </recommendedName>
</protein>
<dbReference type="RefSeq" id="WP_344586660.1">
    <property type="nucleotide sequence ID" value="NZ_BAAARW010000002.1"/>
</dbReference>
<dbReference type="Pfam" id="PF08242">
    <property type="entry name" value="Methyltransf_12"/>
    <property type="match status" value="2"/>
</dbReference>
<evidence type="ECO:0000313" key="2">
    <source>
        <dbReference type="EMBL" id="GAA2400677.1"/>
    </source>
</evidence>
<evidence type="ECO:0000259" key="1">
    <source>
        <dbReference type="Pfam" id="PF08242"/>
    </source>
</evidence>
<accession>A0ABN3IC62</accession>
<gene>
    <name evidence="2" type="ORF">GCM10010191_04830</name>
</gene>
<organism evidence="2 3">
    <name type="scientific">Actinomadura vinacea</name>
    <dbReference type="NCBI Taxonomy" id="115336"/>
    <lineage>
        <taxon>Bacteria</taxon>
        <taxon>Bacillati</taxon>
        <taxon>Actinomycetota</taxon>
        <taxon>Actinomycetes</taxon>
        <taxon>Streptosporangiales</taxon>
        <taxon>Thermomonosporaceae</taxon>
        <taxon>Actinomadura</taxon>
    </lineage>
</organism>
<reference evidence="2 3" key="1">
    <citation type="journal article" date="2019" name="Int. J. Syst. Evol. Microbiol.">
        <title>The Global Catalogue of Microorganisms (GCM) 10K type strain sequencing project: providing services to taxonomists for standard genome sequencing and annotation.</title>
        <authorList>
            <consortium name="The Broad Institute Genomics Platform"/>
            <consortium name="The Broad Institute Genome Sequencing Center for Infectious Disease"/>
            <person name="Wu L."/>
            <person name="Ma J."/>
        </authorList>
    </citation>
    <scope>NUCLEOTIDE SEQUENCE [LARGE SCALE GENOMIC DNA]</scope>
    <source>
        <strain evidence="2 3">JCM 3325</strain>
    </source>
</reference>
<feature type="domain" description="Methyltransferase type 12" evidence="1">
    <location>
        <begin position="632"/>
        <end position="732"/>
    </location>
</feature>
<dbReference type="Proteomes" id="UP001501231">
    <property type="component" value="Unassembled WGS sequence"/>
</dbReference>
<name>A0ABN3IC62_9ACTN</name>
<dbReference type="InterPro" id="IPR013217">
    <property type="entry name" value="Methyltransf_12"/>
</dbReference>
<dbReference type="PANTHER" id="PTHR42912">
    <property type="entry name" value="METHYLTRANSFERASE"/>
    <property type="match status" value="1"/>
</dbReference>
<dbReference type="SUPFAM" id="SSF53335">
    <property type="entry name" value="S-adenosyl-L-methionine-dependent methyltransferases"/>
    <property type="match status" value="2"/>
</dbReference>
<sequence>MTLPADHADNDFLQPLREHPWIEDARLAPDGRTVRIRPAGAALAVRPALGGLVEEFLEHWGEVYDWTYTKGEERHADDLDLSGWRASDTGRPFPPQHMREWVDHTVGLVLSLRPRWILELGCGTGLLMYRLRDHVSGYVGTDVAEAAVRKLSAGARPGTVFVRAAAHEAWSPQVRAALEAGGFPGARPDCVLLNSVTQCFPGVAYLDAVLRDAIELVVPGGTVVVGDIRDARLLAAFCHWAERTQASDVEPRELARRAAQRAERDPELLFDPPLLAGLVARAAAETGRSVRMGVHPKTMRDDTELTRYRFDAVLYVDAPAPAAPRPVRWDDLDFEQPAALAVLLDEPVHLQGIPRASLPAARLREIAQGRAAVVADPGDPAVLGVVVPPEAAAVPVEEIAGRPGTAHDPFVPFVERRLSEIARAVLRQETAVVTEWAAALPERAERAAAEATDTDPAPLPAFLRRLDAVALPAMASTLRPAGLTRPDHLLTAEEIADALRVAGRHRWILRRWLAVLVAEGMLVRHDDGRYGGLRPVTRREVAAAAEGLAAEGGKIGYPPETSGFMLTAMARLPDLLRDDLTLQSLLFGDDGIEAADGAYRENTVNRYLNGAVAEVMRWAQENASHGGPLRVLELGAGVGGTTADALAALTESEVDYLFTDVSRYFLTLGEERFGGRAGVRFAMFDINGDATGQGVAPASLDVVLSANVLHNARQVGDALASLASLLAPGGLFVFVETSRELYSILTSMQFLMSARPGEERLHPADLRAEDDRVFLTDDEWLKELKSAGLRPWFTLPRDGHPLAETGLRMFVARRE</sequence>